<dbReference type="PROSITE" id="PS50106">
    <property type="entry name" value="PDZ"/>
    <property type="match status" value="2"/>
</dbReference>
<dbReference type="GO" id="GO:0045216">
    <property type="term" value="P:cell-cell junction organization"/>
    <property type="evidence" value="ECO:0007669"/>
    <property type="project" value="TreeGrafter"/>
</dbReference>
<comment type="caution">
    <text evidence="3">The sequence shown here is derived from an EMBL/GenBank/DDBJ whole genome shotgun (WGS) entry which is preliminary data.</text>
</comment>
<sequence length="408" mass="47185">MSGEKIIWETHNVTLTRVAGYGFGIAVSGGRDNPHFANGDPSIAISDVLKAGPAEGKLQINDRVMSVNSMPMENVDHASAIAVLKESGNTVDLVIRRKVVISPEENFEQPFKVTLHKKNKKAEYGFVLAQKVYIKEITGNSVAAEEGGLKEGDILLKVNNLPIESLSLNEVKKCMDRSRDKLQLVVVKQGSVPRKTPSVRHPSSEPDHKLGSHSPEFLRKPENIDRYGPSPGGSLERSSMKPLTFAQLDRPATPLLKDGDRSAYDEAPPRPPMPNHTDHVFNTLSSEEKEFECLEYFVRKQEFECLEYFVRKQEFECLEYFVRKQEFECLEYFVRKQEFECLGYFVRKQEFECLEYFVRKQEFECLGYFVRKQEFECLEYFVRKQEFECLEYFVRKQEFECPEYFLRK</sequence>
<feature type="region of interest" description="Disordered" evidence="1">
    <location>
        <begin position="187"/>
        <end position="276"/>
    </location>
</feature>
<feature type="domain" description="PDZ" evidence="2">
    <location>
        <begin position="112"/>
        <end position="190"/>
    </location>
</feature>
<dbReference type="EMBL" id="JAODUO010000023">
    <property type="protein sequence ID" value="KAK2192766.1"/>
    <property type="molecule type" value="Genomic_DNA"/>
</dbReference>
<evidence type="ECO:0000313" key="4">
    <source>
        <dbReference type="Proteomes" id="UP001209878"/>
    </source>
</evidence>
<evidence type="ECO:0000256" key="1">
    <source>
        <dbReference type="SAM" id="MobiDB-lite"/>
    </source>
</evidence>
<dbReference type="PANTHER" id="PTHR13865">
    <property type="entry name" value="TIGHT JUNCTION PROTEIN"/>
    <property type="match status" value="1"/>
</dbReference>
<dbReference type="Pfam" id="PF00595">
    <property type="entry name" value="PDZ"/>
    <property type="match status" value="2"/>
</dbReference>
<dbReference type="Gene3D" id="2.30.42.10">
    <property type="match status" value="2"/>
</dbReference>
<dbReference type="GO" id="GO:0050839">
    <property type="term" value="F:cell adhesion molecule binding"/>
    <property type="evidence" value="ECO:0007669"/>
    <property type="project" value="TreeGrafter"/>
</dbReference>
<dbReference type="GO" id="GO:0005923">
    <property type="term" value="C:bicellular tight junction"/>
    <property type="evidence" value="ECO:0007669"/>
    <property type="project" value="TreeGrafter"/>
</dbReference>
<protein>
    <recommendedName>
        <fullName evidence="2">PDZ domain-containing protein</fullName>
    </recommendedName>
</protein>
<feature type="compositionally biased region" description="Basic and acidic residues" evidence="1">
    <location>
        <begin position="257"/>
        <end position="268"/>
    </location>
</feature>
<organism evidence="3 4">
    <name type="scientific">Ridgeia piscesae</name>
    <name type="common">Tubeworm</name>
    <dbReference type="NCBI Taxonomy" id="27915"/>
    <lineage>
        <taxon>Eukaryota</taxon>
        <taxon>Metazoa</taxon>
        <taxon>Spiralia</taxon>
        <taxon>Lophotrochozoa</taxon>
        <taxon>Annelida</taxon>
        <taxon>Polychaeta</taxon>
        <taxon>Sedentaria</taxon>
        <taxon>Canalipalpata</taxon>
        <taxon>Sabellida</taxon>
        <taxon>Siboglinidae</taxon>
        <taxon>Ridgeia</taxon>
    </lineage>
</organism>
<dbReference type="FunFam" id="2.30.42.10:FF:000029">
    <property type="entry name" value="tight junction protein ZO-1 isoform X1"/>
    <property type="match status" value="1"/>
</dbReference>
<dbReference type="CDD" id="cd06727">
    <property type="entry name" value="PDZ1_ZO1-like"/>
    <property type="match status" value="1"/>
</dbReference>
<dbReference type="InterPro" id="IPR001478">
    <property type="entry name" value="PDZ"/>
</dbReference>
<evidence type="ECO:0000313" key="3">
    <source>
        <dbReference type="EMBL" id="KAK2192766.1"/>
    </source>
</evidence>
<dbReference type="GO" id="GO:0150105">
    <property type="term" value="P:protein localization to cell-cell junction"/>
    <property type="evidence" value="ECO:0007669"/>
    <property type="project" value="TreeGrafter"/>
</dbReference>
<evidence type="ECO:0000259" key="2">
    <source>
        <dbReference type="PROSITE" id="PS50106"/>
    </source>
</evidence>
<gene>
    <name evidence="3" type="ORF">NP493_23g04001</name>
</gene>
<reference evidence="3" key="1">
    <citation type="journal article" date="2023" name="Mol. Biol. Evol.">
        <title>Third-Generation Sequencing Reveals the Adaptive Role of the Epigenome in Three Deep-Sea Polychaetes.</title>
        <authorList>
            <person name="Perez M."/>
            <person name="Aroh O."/>
            <person name="Sun Y."/>
            <person name="Lan Y."/>
            <person name="Juniper S.K."/>
            <person name="Young C.R."/>
            <person name="Angers B."/>
            <person name="Qian P.Y."/>
        </authorList>
    </citation>
    <scope>NUCLEOTIDE SEQUENCE</scope>
    <source>
        <strain evidence="3">R07B-5</strain>
    </source>
</reference>
<accession>A0AAD9PDC8</accession>
<feature type="compositionally biased region" description="Basic and acidic residues" evidence="1">
    <location>
        <begin position="202"/>
        <end position="225"/>
    </location>
</feature>
<dbReference type="PANTHER" id="PTHR13865:SF28">
    <property type="entry name" value="POLYCHAETOID, ISOFORM O"/>
    <property type="match status" value="1"/>
</dbReference>
<dbReference type="GO" id="GO:0005886">
    <property type="term" value="C:plasma membrane"/>
    <property type="evidence" value="ECO:0007669"/>
    <property type="project" value="TreeGrafter"/>
</dbReference>
<dbReference type="InterPro" id="IPR036034">
    <property type="entry name" value="PDZ_sf"/>
</dbReference>
<dbReference type="GO" id="GO:0098609">
    <property type="term" value="P:cell-cell adhesion"/>
    <property type="evidence" value="ECO:0007669"/>
    <property type="project" value="TreeGrafter"/>
</dbReference>
<keyword evidence="4" id="KW-1185">Reference proteome</keyword>
<name>A0AAD9PDC8_RIDPI</name>
<dbReference type="SMART" id="SM00228">
    <property type="entry name" value="PDZ"/>
    <property type="match status" value="2"/>
</dbReference>
<dbReference type="Proteomes" id="UP001209878">
    <property type="component" value="Unassembled WGS sequence"/>
</dbReference>
<dbReference type="CDD" id="cd06728">
    <property type="entry name" value="PDZ2_ZO1-like_ds"/>
    <property type="match status" value="1"/>
</dbReference>
<feature type="domain" description="PDZ" evidence="2">
    <location>
        <begin position="12"/>
        <end position="99"/>
    </location>
</feature>
<dbReference type="SUPFAM" id="SSF50156">
    <property type="entry name" value="PDZ domain-like"/>
    <property type="match status" value="2"/>
</dbReference>
<proteinExistence type="predicted"/>
<dbReference type="AlphaFoldDB" id="A0AAD9PDC8"/>